<keyword evidence="2" id="KW-0812">Transmembrane</keyword>
<proteinExistence type="predicted"/>
<accession>A0A4P9W9F1</accession>
<keyword evidence="2" id="KW-1133">Transmembrane helix</keyword>
<evidence type="ECO:0000313" key="3">
    <source>
        <dbReference type="EMBL" id="RKO89179.1"/>
    </source>
</evidence>
<evidence type="ECO:0000256" key="2">
    <source>
        <dbReference type="SAM" id="Phobius"/>
    </source>
</evidence>
<feature type="compositionally biased region" description="Pro residues" evidence="1">
    <location>
        <begin position="36"/>
        <end position="86"/>
    </location>
</feature>
<feature type="compositionally biased region" description="Gly residues" evidence="1">
    <location>
        <begin position="1"/>
        <end position="33"/>
    </location>
</feature>
<protein>
    <submittedName>
        <fullName evidence="3">Uncharacterized protein</fullName>
    </submittedName>
</protein>
<feature type="region of interest" description="Disordered" evidence="1">
    <location>
        <begin position="1"/>
        <end position="125"/>
    </location>
</feature>
<sequence>GGGGAGGGGGGGGNGGGGNGGGDNGGGGNGGGQTDLPPPTTSPAPPSPPPATSLPTLPINPPSSAPPILPSSQPPVPSTSAPPVPSGPTRTSAGQLPTQSAGPSQPSSSGNNTGPLQPSLSVPSVLPSASSTFPLNTVGAFVRILNTFRDSSSRYISSTLFSPQTPANINGNHIKTAQQSNPAATATATPTTTFPPGAAVAPSSSSSTSLSGSAITGIIIGGVAFVAAVVGIYIFRKWKLSPSKSFLSRRQAQDSEDALAPPTTNSNPRDPRFLREIEAPEAYIPPPTSSAAPDLATDYHAFGVTAAPTQLAPYPTPHEALAAQNWDSPRASMQLGHPDAGAYHSEDLYHSYDDHAYQHSDPGAYGAEQGQGYLQYQYAPHPQQLQDGYQQHFYTYQ</sequence>
<evidence type="ECO:0000313" key="4">
    <source>
        <dbReference type="Proteomes" id="UP000269721"/>
    </source>
</evidence>
<reference evidence="4" key="1">
    <citation type="journal article" date="2018" name="Nat. Microbiol.">
        <title>Leveraging single-cell genomics to expand the fungal tree of life.</title>
        <authorList>
            <person name="Ahrendt S.R."/>
            <person name="Quandt C.A."/>
            <person name="Ciobanu D."/>
            <person name="Clum A."/>
            <person name="Salamov A."/>
            <person name="Andreopoulos B."/>
            <person name="Cheng J.F."/>
            <person name="Woyke T."/>
            <person name="Pelin A."/>
            <person name="Henrissat B."/>
            <person name="Reynolds N.K."/>
            <person name="Benny G.L."/>
            <person name="Smith M.E."/>
            <person name="James T.Y."/>
            <person name="Grigoriev I.V."/>
        </authorList>
    </citation>
    <scope>NUCLEOTIDE SEQUENCE [LARGE SCALE GENOMIC DNA]</scope>
</reference>
<dbReference type="EMBL" id="KZ996239">
    <property type="protein sequence ID" value="RKO89179.1"/>
    <property type="molecule type" value="Genomic_DNA"/>
</dbReference>
<dbReference type="AlphaFoldDB" id="A0A4P9W9F1"/>
<dbReference type="Proteomes" id="UP000269721">
    <property type="component" value="Unassembled WGS sequence"/>
</dbReference>
<evidence type="ECO:0000256" key="1">
    <source>
        <dbReference type="SAM" id="MobiDB-lite"/>
    </source>
</evidence>
<feature type="compositionally biased region" description="Low complexity" evidence="1">
    <location>
        <begin position="97"/>
        <end position="125"/>
    </location>
</feature>
<keyword evidence="4" id="KW-1185">Reference proteome</keyword>
<feature type="region of interest" description="Disordered" evidence="1">
    <location>
        <begin position="251"/>
        <end position="271"/>
    </location>
</feature>
<feature type="non-terminal residue" evidence="3">
    <location>
        <position position="1"/>
    </location>
</feature>
<gene>
    <name evidence="3" type="ORF">BDK51DRAFT_48229</name>
</gene>
<feature type="transmembrane region" description="Helical" evidence="2">
    <location>
        <begin position="214"/>
        <end position="235"/>
    </location>
</feature>
<organism evidence="3 4">
    <name type="scientific">Blyttiomyces helicus</name>
    <dbReference type="NCBI Taxonomy" id="388810"/>
    <lineage>
        <taxon>Eukaryota</taxon>
        <taxon>Fungi</taxon>
        <taxon>Fungi incertae sedis</taxon>
        <taxon>Chytridiomycota</taxon>
        <taxon>Chytridiomycota incertae sedis</taxon>
        <taxon>Chytridiomycetes</taxon>
        <taxon>Chytridiomycetes incertae sedis</taxon>
        <taxon>Blyttiomyces</taxon>
    </lineage>
</organism>
<keyword evidence="2" id="KW-0472">Membrane</keyword>
<name>A0A4P9W9F1_9FUNG</name>